<reference evidence="2" key="1">
    <citation type="submission" date="2013-04" db="EMBL/GenBank/DDBJ databases">
        <title>Draft genome of the hookworm Necator americanus.</title>
        <authorList>
            <person name="Mitreva M."/>
        </authorList>
    </citation>
    <scope>NUCLEOTIDE SEQUENCE</scope>
</reference>
<evidence type="ECO:0000256" key="1">
    <source>
        <dbReference type="SAM" id="Phobius"/>
    </source>
</evidence>
<name>W2T376_NECAM</name>
<gene>
    <name evidence="2" type="ORF">NECAME_03580</name>
</gene>
<proteinExistence type="predicted"/>
<evidence type="ECO:0000313" key="3">
    <source>
        <dbReference type="Proteomes" id="UP000053676"/>
    </source>
</evidence>
<keyword evidence="3" id="KW-1185">Reference proteome</keyword>
<organism evidence="2 3">
    <name type="scientific">Necator americanus</name>
    <name type="common">Human hookworm</name>
    <dbReference type="NCBI Taxonomy" id="51031"/>
    <lineage>
        <taxon>Eukaryota</taxon>
        <taxon>Metazoa</taxon>
        <taxon>Ecdysozoa</taxon>
        <taxon>Nematoda</taxon>
        <taxon>Chromadorea</taxon>
        <taxon>Rhabditida</taxon>
        <taxon>Rhabditina</taxon>
        <taxon>Rhabditomorpha</taxon>
        <taxon>Strongyloidea</taxon>
        <taxon>Ancylostomatidae</taxon>
        <taxon>Bunostominae</taxon>
        <taxon>Necator</taxon>
    </lineage>
</organism>
<protein>
    <submittedName>
        <fullName evidence="2">Uncharacterized protein</fullName>
    </submittedName>
</protein>
<dbReference type="AlphaFoldDB" id="W2T376"/>
<dbReference type="KEGG" id="nai:NECAME_03580"/>
<evidence type="ECO:0000313" key="2">
    <source>
        <dbReference type="EMBL" id="ETN76014.1"/>
    </source>
</evidence>
<keyword evidence="1" id="KW-0472">Membrane</keyword>
<feature type="transmembrane region" description="Helical" evidence="1">
    <location>
        <begin position="22"/>
        <end position="39"/>
    </location>
</feature>
<keyword evidence="1" id="KW-1133">Transmembrane helix</keyword>
<sequence>MVRVNAADAITTENLRPQSAPVIGRFVYILAFAAVMGLTPTGDRNGFRACEMPQIVRQPGITRQTYKISMDSFGMERAEK</sequence>
<accession>W2T376</accession>
<dbReference type="Proteomes" id="UP000053676">
    <property type="component" value="Unassembled WGS sequence"/>
</dbReference>
<keyword evidence="1" id="KW-0812">Transmembrane</keyword>
<dbReference type="EMBL" id="KI660256">
    <property type="protein sequence ID" value="ETN76014.1"/>
    <property type="molecule type" value="Genomic_DNA"/>
</dbReference>